<evidence type="ECO:0000256" key="7">
    <source>
        <dbReference type="ARBA" id="ARBA00023040"/>
    </source>
</evidence>
<keyword evidence="3 14" id="KW-0716">Sensory transduction</keyword>
<dbReference type="AlphaFoldDB" id="A0A8X7WXI4"/>
<feature type="transmembrane region" description="Helical" evidence="14">
    <location>
        <begin position="221"/>
        <end position="245"/>
    </location>
</feature>
<dbReference type="PRINTS" id="PR00237">
    <property type="entry name" value="GPCRRHODOPSN"/>
</dbReference>
<dbReference type="InterPro" id="IPR000276">
    <property type="entry name" value="GPCR_Rhodpsn"/>
</dbReference>
<feature type="transmembrane region" description="Helical" evidence="14">
    <location>
        <begin position="297"/>
        <end position="318"/>
    </location>
</feature>
<organism evidence="16 17">
    <name type="scientific">Polypterus senegalus</name>
    <name type="common">Senegal bichir</name>
    <dbReference type="NCBI Taxonomy" id="55291"/>
    <lineage>
        <taxon>Eukaryota</taxon>
        <taxon>Metazoa</taxon>
        <taxon>Chordata</taxon>
        <taxon>Craniata</taxon>
        <taxon>Vertebrata</taxon>
        <taxon>Euteleostomi</taxon>
        <taxon>Actinopterygii</taxon>
        <taxon>Polypteriformes</taxon>
        <taxon>Polypteridae</taxon>
        <taxon>Polypterus</taxon>
    </lineage>
</organism>
<keyword evidence="5 14" id="KW-0552">Olfaction</keyword>
<feature type="transmembrane region" description="Helical" evidence="14">
    <location>
        <begin position="123"/>
        <end position="145"/>
    </location>
</feature>
<keyword evidence="17" id="KW-1185">Reference proteome</keyword>
<dbReference type="Proteomes" id="UP000886611">
    <property type="component" value="Unassembled WGS sequence"/>
</dbReference>
<dbReference type="SMART" id="SM01381">
    <property type="entry name" value="7TM_GPCR_Srsx"/>
    <property type="match status" value="1"/>
</dbReference>
<name>A0A8X7WXI4_POLSE</name>
<feature type="domain" description="G-protein coupled receptors family 1 profile" evidence="15">
    <location>
        <begin position="66"/>
        <end position="316"/>
    </location>
</feature>
<proteinExistence type="inferred from homology"/>
<dbReference type="Gene3D" id="1.20.1070.10">
    <property type="entry name" value="Rhodopsin 7-helix transmembrane proteins"/>
    <property type="match status" value="1"/>
</dbReference>
<dbReference type="GO" id="GO:0004984">
    <property type="term" value="F:olfactory receptor activity"/>
    <property type="evidence" value="ECO:0007669"/>
    <property type="project" value="InterPro"/>
</dbReference>
<sequence>MLLICLSLKIILFSDFLFFSENKRMQSFNTSLSTPDFLLEGFSGLEVYYHWLSLAFIIIFSFAIIGNITVICVIKLEENLHTPMYIFLCVLAIIDIGLCVSTIPKILQIVLFNVPTISFHACFFQMFIVLFLCALESGVLAAMAYDRYVAICNPLRYTSILTPASIAKILLAVFLRCIILTAVYPVLMSRLPYCSNVVHQCYCDHIPVAKLSCADITLNNIYGLFAAFMVIGMDLVYISFTYFMIIRAVLNLASKAARVKAFSTCGPHFIVILYIYISSLSTFLINRFGQNQSQQTTVLTTIFHLIMPSVLNPFVYAIRAKEIREGFMKRFLRKTISRK</sequence>
<dbReference type="InterPro" id="IPR000725">
    <property type="entry name" value="Olfact_rcpt"/>
</dbReference>
<dbReference type="PRINTS" id="PR00245">
    <property type="entry name" value="OLFACTORYR"/>
</dbReference>
<comment type="caution">
    <text evidence="16">The sequence shown here is derived from an EMBL/GenBank/DDBJ whole genome shotgun (WGS) entry which is preliminary data.</text>
</comment>
<keyword evidence="6 14" id="KW-1133">Transmembrane helix</keyword>
<dbReference type="PROSITE" id="PS00237">
    <property type="entry name" value="G_PROTEIN_RECEP_F1_1"/>
    <property type="match status" value="1"/>
</dbReference>
<protein>
    <recommendedName>
        <fullName evidence="14">Olfactory receptor</fullName>
    </recommendedName>
</protein>
<dbReference type="FunFam" id="1.20.1070.10:FF:000024">
    <property type="entry name" value="Olfactory receptor"/>
    <property type="match status" value="1"/>
</dbReference>
<feature type="non-terminal residue" evidence="16">
    <location>
        <position position="1"/>
    </location>
</feature>
<dbReference type="PROSITE" id="PS50262">
    <property type="entry name" value="G_PROTEIN_RECEP_F1_2"/>
    <property type="match status" value="1"/>
</dbReference>
<evidence type="ECO:0000313" key="16">
    <source>
        <dbReference type="EMBL" id="KAG2457345.1"/>
    </source>
</evidence>
<dbReference type="PANTHER" id="PTHR26450">
    <property type="entry name" value="OLFACTORY RECEPTOR 56B1-RELATED"/>
    <property type="match status" value="1"/>
</dbReference>
<keyword evidence="10 13" id="KW-0675">Receptor</keyword>
<comment type="similarity">
    <text evidence="13">Belongs to the G-protein coupled receptor 1 family.</text>
</comment>
<gene>
    <name evidence="16" type="primary">Or52n2_1</name>
    <name evidence="16" type="ORF">GTO96_0013781</name>
</gene>
<evidence type="ECO:0000256" key="10">
    <source>
        <dbReference type="ARBA" id="ARBA00023170"/>
    </source>
</evidence>
<keyword evidence="7 13" id="KW-0297">G-protein coupled receptor</keyword>
<dbReference type="GO" id="GO:0005886">
    <property type="term" value="C:plasma membrane"/>
    <property type="evidence" value="ECO:0007669"/>
    <property type="project" value="UniProtKB-SubCell"/>
</dbReference>
<evidence type="ECO:0000256" key="14">
    <source>
        <dbReference type="RuleBase" id="RU363047"/>
    </source>
</evidence>
<feature type="non-terminal residue" evidence="16">
    <location>
        <position position="339"/>
    </location>
</feature>
<dbReference type="SUPFAM" id="SSF81321">
    <property type="entry name" value="Family A G protein-coupled receptor-like"/>
    <property type="match status" value="1"/>
</dbReference>
<evidence type="ECO:0000256" key="3">
    <source>
        <dbReference type="ARBA" id="ARBA00022606"/>
    </source>
</evidence>
<evidence type="ECO:0000256" key="4">
    <source>
        <dbReference type="ARBA" id="ARBA00022692"/>
    </source>
</evidence>
<feature type="transmembrane region" description="Helical" evidence="14">
    <location>
        <begin position="85"/>
        <end position="103"/>
    </location>
</feature>
<evidence type="ECO:0000256" key="9">
    <source>
        <dbReference type="ARBA" id="ARBA00023157"/>
    </source>
</evidence>
<keyword evidence="8 14" id="KW-0472">Membrane</keyword>
<evidence type="ECO:0000256" key="8">
    <source>
        <dbReference type="ARBA" id="ARBA00023136"/>
    </source>
</evidence>
<evidence type="ECO:0000313" key="17">
    <source>
        <dbReference type="Proteomes" id="UP000886611"/>
    </source>
</evidence>
<keyword evidence="4 13" id="KW-0812">Transmembrane</keyword>
<evidence type="ECO:0000256" key="12">
    <source>
        <dbReference type="ARBA" id="ARBA00023224"/>
    </source>
</evidence>
<comment type="subcellular location">
    <subcellularLocation>
        <location evidence="1 14">Cell membrane</location>
        <topology evidence="1 14">Multi-pass membrane protein</topology>
    </subcellularLocation>
</comment>
<keyword evidence="12 13" id="KW-0807">Transducer</keyword>
<dbReference type="PANTHER" id="PTHR26450:SF87">
    <property type="entry name" value="OLFACTORY RECEPTOR 51F2"/>
    <property type="match status" value="1"/>
</dbReference>
<evidence type="ECO:0000256" key="1">
    <source>
        <dbReference type="ARBA" id="ARBA00004651"/>
    </source>
</evidence>
<evidence type="ECO:0000256" key="13">
    <source>
        <dbReference type="RuleBase" id="RU000688"/>
    </source>
</evidence>
<evidence type="ECO:0000256" key="11">
    <source>
        <dbReference type="ARBA" id="ARBA00023180"/>
    </source>
</evidence>
<dbReference type="Pfam" id="PF13853">
    <property type="entry name" value="7tm_4"/>
    <property type="match status" value="1"/>
</dbReference>
<evidence type="ECO:0000256" key="2">
    <source>
        <dbReference type="ARBA" id="ARBA00022475"/>
    </source>
</evidence>
<dbReference type="InterPro" id="IPR050402">
    <property type="entry name" value="OR51/52/56-like"/>
</dbReference>
<keyword evidence="11" id="KW-0325">Glycoprotein</keyword>
<evidence type="ECO:0000259" key="15">
    <source>
        <dbReference type="PROSITE" id="PS50262"/>
    </source>
</evidence>
<keyword evidence="9" id="KW-1015">Disulfide bond</keyword>
<reference evidence="16 17" key="1">
    <citation type="journal article" date="2021" name="Cell">
        <title>Tracing the genetic footprints of vertebrate landing in non-teleost ray-finned fishes.</title>
        <authorList>
            <person name="Bi X."/>
            <person name="Wang K."/>
            <person name="Yang L."/>
            <person name="Pan H."/>
            <person name="Jiang H."/>
            <person name="Wei Q."/>
            <person name="Fang M."/>
            <person name="Yu H."/>
            <person name="Zhu C."/>
            <person name="Cai Y."/>
            <person name="He Y."/>
            <person name="Gan X."/>
            <person name="Zeng H."/>
            <person name="Yu D."/>
            <person name="Zhu Y."/>
            <person name="Jiang H."/>
            <person name="Qiu Q."/>
            <person name="Yang H."/>
            <person name="Zhang Y.E."/>
            <person name="Wang W."/>
            <person name="Zhu M."/>
            <person name="He S."/>
            <person name="Zhang G."/>
        </authorList>
    </citation>
    <scope>NUCLEOTIDE SEQUENCE [LARGE SCALE GENOMIC DNA]</scope>
    <source>
        <strain evidence="16">Bchr_013</strain>
    </source>
</reference>
<evidence type="ECO:0000256" key="6">
    <source>
        <dbReference type="ARBA" id="ARBA00022989"/>
    </source>
</evidence>
<evidence type="ECO:0000256" key="5">
    <source>
        <dbReference type="ARBA" id="ARBA00022725"/>
    </source>
</evidence>
<accession>A0A8X7WXI4</accession>
<dbReference type="GO" id="GO:0004930">
    <property type="term" value="F:G protein-coupled receptor activity"/>
    <property type="evidence" value="ECO:0007669"/>
    <property type="project" value="UniProtKB-KW"/>
</dbReference>
<feature type="transmembrane region" description="Helical" evidence="14">
    <location>
        <begin position="48"/>
        <end position="73"/>
    </location>
</feature>
<dbReference type="InterPro" id="IPR017452">
    <property type="entry name" value="GPCR_Rhodpsn_7TM"/>
</dbReference>
<dbReference type="EMBL" id="JAATIS010008602">
    <property type="protein sequence ID" value="KAG2457345.1"/>
    <property type="molecule type" value="Genomic_DNA"/>
</dbReference>
<keyword evidence="2 14" id="KW-1003">Cell membrane</keyword>
<feature type="transmembrane region" description="Helical" evidence="14">
    <location>
        <begin position="257"/>
        <end position="277"/>
    </location>
</feature>
<feature type="transmembrane region" description="Helical" evidence="14">
    <location>
        <begin position="166"/>
        <end position="187"/>
    </location>
</feature>